<protein>
    <submittedName>
        <fullName evidence="1">54S ribosomal protein</fullName>
    </submittedName>
</protein>
<sequence>MIKLLSITFMQDITPKSNQKKISKFSDCKRALKATMNKSWARLFSTSRAARKPGYSSVEPVHHLVKIKKAALSPKYQPLLIPKDDIESIGFKPTEISQDRVTEHYYNTLQSDLLLHFYEHEGEVVEGAKKREWAPDSPYALYRNLKKPKGVGRATKDIKPIGPHNVPELTSISINLYNKEALEDSWLNISSRLQVAQITNVKAKQLYNRSNILPWKVREGKPCGCKAELTGRDMTQFLSTLTELVLPRVRTFQGIKNTSGDNNGNITFGLDPEDVKYFPEIENFQELFPNIFGFNITFKTTARTDEAARTLLSSLGMPFYDPA</sequence>
<organism evidence="1 2">
    <name type="scientific">Clavispora lusitaniae</name>
    <name type="common">Candida lusitaniae</name>
    <dbReference type="NCBI Taxonomy" id="36911"/>
    <lineage>
        <taxon>Eukaryota</taxon>
        <taxon>Fungi</taxon>
        <taxon>Dikarya</taxon>
        <taxon>Ascomycota</taxon>
        <taxon>Saccharomycotina</taxon>
        <taxon>Pichiomycetes</taxon>
        <taxon>Metschnikowiaceae</taxon>
        <taxon>Clavispora</taxon>
    </lineage>
</organism>
<reference evidence="2" key="1">
    <citation type="journal article" date="2019" name="MBio">
        <title>Comparative genomics for the elucidation of multidrug resistance (MDR) in Candida lusitaniae.</title>
        <authorList>
            <person name="Kannan A."/>
            <person name="Asner S.A."/>
            <person name="Trachsel E."/>
            <person name="Kelly S."/>
            <person name="Parker J."/>
            <person name="Sanglard D."/>
        </authorList>
    </citation>
    <scope>NUCLEOTIDE SEQUENCE [LARGE SCALE GENOMIC DNA]</scope>
    <source>
        <strain evidence="2">P1</strain>
    </source>
</reference>
<dbReference type="Proteomes" id="UP000326582">
    <property type="component" value="Chromosome 5"/>
</dbReference>
<evidence type="ECO:0000313" key="1">
    <source>
        <dbReference type="EMBL" id="QFZ28980.1"/>
    </source>
</evidence>
<proteinExistence type="predicted"/>
<keyword evidence="1" id="KW-0687">Ribonucleoprotein</keyword>
<keyword evidence="2" id="KW-1185">Reference proteome</keyword>
<dbReference type="EMBL" id="CP038488">
    <property type="protein sequence ID" value="QFZ28980.1"/>
    <property type="molecule type" value="Genomic_DNA"/>
</dbReference>
<name>A0ACD0WNL8_CLALS</name>
<gene>
    <name evidence="1" type="ORF">EJF14_50200</name>
</gene>
<keyword evidence="1" id="KW-0689">Ribosomal protein</keyword>
<evidence type="ECO:0000313" key="2">
    <source>
        <dbReference type="Proteomes" id="UP000326582"/>
    </source>
</evidence>
<accession>A0ACD0WNL8</accession>